<sequence length="508" mass="58267">MVRREEKRATEPGRGSQYFEVYQPVRKDTGGPQAILTDGDAFWADLRNKIITQWADVEKKARTTIQEGERDEVSPWLERTQWQPYLVGLERPDLLECMEEPNSDPKKDKEPVEAAIWEAMDGLARFSQASVIDRIGVFVRLEAIRTEKHQTRYHPLQAYMDEKSIGDHARPWKQILMFFARTQREHEWKSPKYRFTRRQRGAWEELVDQAERKANGENDEEDEGVSINEDDNENSEDENDEDDEGSDDGDDGDDSDNGGDGGDDDGDDNHHGDDEEKVADIEQEAERLTTIQKACLEFCIELLNQSITRKEYDSALVCALAVLGVKEDGWKGPEQYPPILSAVIKVARFIVVQQALELSEPFEDEEFNADSGHDSDGSDSPPRPRKKGCLQFVEDMMDRFMVRGSHSPMQWMLDLRTYGLKIHYSTTSRGHVGWKGYDELLYKDMHFNMAQFRSMIHGLVTESRRLLMEDLLLFDGDHAHEVPEIPCSGLIRPSGRYFEAPLTGDLLT</sequence>
<proteinExistence type="predicted"/>
<feature type="region of interest" description="Disordered" evidence="1">
    <location>
        <begin position="363"/>
        <end position="385"/>
    </location>
</feature>
<accession>A0A4U0V879</accession>
<dbReference type="OrthoDB" id="2608216at2759"/>
<dbReference type="EMBL" id="NAJN01003046">
    <property type="protein sequence ID" value="TKA44793.1"/>
    <property type="molecule type" value="Genomic_DNA"/>
</dbReference>
<protein>
    <submittedName>
        <fullName evidence="2">Uncharacterized protein</fullName>
    </submittedName>
</protein>
<evidence type="ECO:0000313" key="2">
    <source>
        <dbReference type="EMBL" id="TKA44793.1"/>
    </source>
</evidence>
<feature type="compositionally biased region" description="Basic and acidic residues" evidence="1">
    <location>
        <begin position="1"/>
        <end position="11"/>
    </location>
</feature>
<keyword evidence="3" id="KW-1185">Reference proteome</keyword>
<reference evidence="2 3" key="1">
    <citation type="submission" date="2017-03" db="EMBL/GenBank/DDBJ databases">
        <title>Genomes of endolithic fungi from Antarctica.</title>
        <authorList>
            <person name="Coleine C."/>
            <person name="Masonjones S."/>
            <person name="Stajich J.E."/>
        </authorList>
    </citation>
    <scope>NUCLEOTIDE SEQUENCE [LARGE SCALE GENOMIC DNA]</scope>
    <source>
        <strain evidence="2 3">CCFEE 5187</strain>
    </source>
</reference>
<gene>
    <name evidence="2" type="ORF">B0A49_13622</name>
</gene>
<feature type="region of interest" description="Disordered" evidence="1">
    <location>
        <begin position="1"/>
        <end position="21"/>
    </location>
</feature>
<feature type="compositionally biased region" description="Acidic residues" evidence="1">
    <location>
        <begin position="217"/>
        <end position="267"/>
    </location>
</feature>
<organism evidence="2 3">
    <name type="scientific">Cryomyces minteri</name>
    <dbReference type="NCBI Taxonomy" id="331657"/>
    <lineage>
        <taxon>Eukaryota</taxon>
        <taxon>Fungi</taxon>
        <taxon>Dikarya</taxon>
        <taxon>Ascomycota</taxon>
        <taxon>Pezizomycotina</taxon>
        <taxon>Dothideomycetes</taxon>
        <taxon>Dothideomycetes incertae sedis</taxon>
        <taxon>Cryomyces</taxon>
    </lineage>
</organism>
<name>A0A4U0V879_9PEZI</name>
<dbReference type="Proteomes" id="UP000308768">
    <property type="component" value="Unassembled WGS sequence"/>
</dbReference>
<evidence type="ECO:0000313" key="3">
    <source>
        <dbReference type="Proteomes" id="UP000308768"/>
    </source>
</evidence>
<comment type="caution">
    <text evidence="2">The sequence shown here is derived from an EMBL/GenBank/DDBJ whole genome shotgun (WGS) entry which is preliminary data.</text>
</comment>
<feature type="region of interest" description="Disordered" evidence="1">
    <location>
        <begin position="210"/>
        <end position="274"/>
    </location>
</feature>
<evidence type="ECO:0000256" key="1">
    <source>
        <dbReference type="SAM" id="MobiDB-lite"/>
    </source>
</evidence>
<dbReference type="STRING" id="331657.A0A4U0V879"/>
<dbReference type="AlphaFoldDB" id="A0A4U0V879"/>